<feature type="region of interest" description="Disordered" evidence="1">
    <location>
        <begin position="34"/>
        <end position="102"/>
    </location>
</feature>
<sequence>MSRRLDMLALEALVHESDAAFKNASSGGVRIGASANTAGGSTPSPRSSSQRSSYIAIEPTGSPRVSSQRSSYMMGPDIGGLTRTRSATASPNQARASGVQKLPMPTHLFAHDSPAVERQPSFFDQMPPMVAHLPPEFERGRSLHRPPISEQLRASNSMGNLSSLTCMYLSRLLASRAQPPPLSPLLMFNPWFFHTLCRVVTTPSPTRSTRSTRSPGRPSLRTSGNIRPLSPRSNSPRGRNAQRITTFGVDGASTVTSTSPHSNSRVSSARASLTLSRGDSGSDIFSARPRLPLGSDWSYDGTARSPSVASDSTVDQAPRKRHSTSSLPGTASSRTHPRRAASTDLLSPAASTSKTLSSQGLLAAVALLADLSDDEGGETDSLDVFSGSEVREGEDRSSQVTKQSVLDFGRPPLAPTQPEPEQHGSAATPTSDTLGQHQADSIDTAQDDAPGIHRGDRTRTRTVSFSDDAWEDFDLLGENTAESDPTEVPTFAGEVASAEPEPSVELDDATPLQTAFSKASEIPPLPTIIEPELRHGPTTSLDPSSTDSQDYSKQRHSIELGKHLHRRDGNELLFAAIAAVRQHGDTQIAQPTTMLPTDPKMSPSAVFMTHWRGDNTILADAQPRPLICTWRLDLPCEPGSRLARYPCSTPECLSFVDEDLAAELASPHVLPGDTFLHR</sequence>
<feature type="region of interest" description="Disordered" evidence="1">
    <location>
        <begin position="202"/>
        <end position="348"/>
    </location>
</feature>
<feature type="compositionally biased region" description="Polar residues" evidence="1">
    <location>
        <begin position="304"/>
        <end position="315"/>
    </location>
</feature>
<evidence type="ECO:0000256" key="1">
    <source>
        <dbReference type="SAM" id="MobiDB-lite"/>
    </source>
</evidence>
<feature type="compositionally biased region" description="Polar residues" evidence="1">
    <location>
        <begin position="425"/>
        <end position="437"/>
    </location>
</feature>
<organism evidence="2 3">
    <name type="scientific">Monosiga brevicollis</name>
    <name type="common">Choanoflagellate</name>
    <dbReference type="NCBI Taxonomy" id="81824"/>
    <lineage>
        <taxon>Eukaryota</taxon>
        <taxon>Choanoflagellata</taxon>
        <taxon>Craspedida</taxon>
        <taxon>Salpingoecidae</taxon>
        <taxon>Monosiga</taxon>
    </lineage>
</organism>
<dbReference type="KEGG" id="mbr:MONBRDRAFT_4843"/>
<proteinExistence type="predicted"/>
<feature type="region of interest" description="Disordered" evidence="1">
    <location>
        <begin position="373"/>
        <end position="437"/>
    </location>
</feature>
<feature type="compositionally biased region" description="Polar residues" evidence="1">
    <location>
        <begin position="253"/>
        <end position="279"/>
    </location>
</feature>
<evidence type="ECO:0000313" key="2">
    <source>
        <dbReference type="EMBL" id="EDQ92807.1"/>
    </source>
</evidence>
<accession>A9UP42</accession>
<feature type="compositionally biased region" description="Polar residues" evidence="1">
    <location>
        <begin position="83"/>
        <end position="95"/>
    </location>
</feature>
<dbReference type="Proteomes" id="UP000001357">
    <property type="component" value="Unassembled WGS sequence"/>
</dbReference>
<name>A9UP42_MONBE</name>
<feature type="compositionally biased region" description="Polar residues" evidence="1">
    <location>
        <begin position="324"/>
        <end position="334"/>
    </location>
</feature>
<dbReference type="GeneID" id="5887835"/>
<evidence type="ECO:0000313" key="3">
    <source>
        <dbReference type="Proteomes" id="UP000001357"/>
    </source>
</evidence>
<dbReference type="InParanoid" id="A9UP42"/>
<reference evidence="2 3" key="1">
    <citation type="journal article" date="2008" name="Nature">
        <title>The genome of the choanoflagellate Monosiga brevicollis and the origin of metazoans.</title>
        <authorList>
            <consortium name="JGI Sequencing"/>
            <person name="King N."/>
            <person name="Westbrook M.J."/>
            <person name="Young S.L."/>
            <person name="Kuo A."/>
            <person name="Abedin M."/>
            <person name="Chapman J."/>
            <person name="Fairclough S."/>
            <person name="Hellsten U."/>
            <person name="Isogai Y."/>
            <person name="Letunic I."/>
            <person name="Marr M."/>
            <person name="Pincus D."/>
            <person name="Putnam N."/>
            <person name="Rokas A."/>
            <person name="Wright K.J."/>
            <person name="Zuzow R."/>
            <person name="Dirks W."/>
            <person name="Good M."/>
            <person name="Goodstein D."/>
            <person name="Lemons D."/>
            <person name="Li W."/>
            <person name="Lyons J.B."/>
            <person name="Morris A."/>
            <person name="Nichols S."/>
            <person name="Richter D.J."/>
            <person name="Salamov A."/>
            <person name="Bork P."/>
            <person name="Lim W.A."/>
            <person name="Manning G."/>
            <person name="Miller W.T."/>
            <person name="McGinnis W."/>
            <person name="Shapiro H."/>
            <person name="Tjian R."/>
            <person name="Grigoriev I.V."/>
            <person name="Rokhsar D."/>
        </authorList>
    </citation>
    <scope>NUCLEOTIDE SEQUENCE [LARGE SCALE GENOMIC DNA]</scope>
    <source>
        <strain evidence="3">MX1 / ATCC 50154</strain>
    </source>
</reference>
<feature type="region of interest" description="Disordered" evidence="1">
    <location>
        <begin position="516"/>
        <end position="554"/>
    </location>
</feature>
<feature type="compositionally biased region" description="Low complexity" evidence="1">
    <location>
        <begin position="202"/>
        <end position="224"/>
    </location>
</feature>
<dbReference type="EMBL" id="CH991543">
    <property type="protein sequence ID" value="EDQ92807.1"/>
    <property type="molecule type" value="Genomic_DNA"/>
</dbReference>
<dbReference type="AlphaFoldDB" id="A9UP42"/>
<gene>
    <name evidence="2" type="ORF">MONBRDRAFT_4843</name>
</gene>
<protein>
    <submittedName>
        <fullName evidence="2">Uncharacterized protein</fullName>
    </submittedName>
</protein>
<feature type="compositionally biased region" description="Low complexity" evidence="1">
    <location>
        <begin position="537"/>
        <end position="548"/>
    </location>
</feature>
<feature type="compositionally biased region" description="Polar residues" evidence="1">
    <location>
        <begin position="231"/>
        <end position="245"/>
    </location>
</feature>
<feature type="compositionally biased region" description="Low complexity" evidence="1">
    <location>
        <begin position="41"/>
        <end position="53"/>
    </location>
</feature>
<dbReference type="RefSeq" id="XP_001742569.1">
    <property type="nucleotide sequence ID" value="XM_001742517.1"/>
</dbReference>
<keyword evidence="3" id="KW-1185">Reference proteome</keyword>